<evidence type="ECO:0000313" key="1">
    <source>
        <dbReference type="EMBL" id="SIO25379.1"/>
    </source>
</evidence>
<dbReference type="EMBL" id="FSRC01000004">
    <property type="protein sequence ID" value="SIO25379.1"/>
    <property type="molecule type" value="Genomic_DNA"/>
</dbReference>
<protein>
    <recommendedName>
        <fullName evidence="3">6-bladed beta-propeller protein</fullName>
    </recommendedName>
</protein>
<evidence type="ECO:0000313" key="2">
    <source>
        <dbReference type="Proteomes" id="UP000185221"/>
    </source>
</evidence>
<name>A0A1N6I0B6_9BACT</name>
<accession>A0A1N6I0B6</accession>
<dbReference type="Proteomes" id="UP000185221">
    <property type="component" value="Unassembled WGS sequence"/>
</dbReference>
<reference evidence="2" key="1">
    <citation type="submission" date="2016-11" db="EMBL/GenBank/DDBJ databases">
        <authorList>
            <person name="Varghese N."/>
            <person name="Submissions S."/>
        </authorList>
    </citation>
    <scope>NUCLEOTIDE SEQUENCE [LARGE SCALE GENOMIC DNA]</scope>
    <source>
        <strain evidence="2">DSM 15292</strain>
    </source>
</reference>
<organism evidence="1 2">
    <name type="scientific">Algoriphagus halophilus</name>
    <dbReference type="NCBI Taxonomy" id="226505"/>
    <lineage>
        <taxon>Bacteria</taxon>
        <taxon>Pseudomonadati</taxon>
        <taxon>Bacteroidota</taxon>
        <taxon>Cytophagia</taxon>
        <taxon>Cytophagales</taxon>
        <taxon>Cyclobacteriaceae</taxon>
        <taxon>Algoriphagus</taxon>
    </lineage>
</organism>
<dbReference type="AlphaFoldDB" id="A0A1N6I0B6"/>
<gene>
    <name evidence="1" type="ORF">SAMN05444394_4183</name>
</gene>
<keyword evidence="2" id="KW-1185">Reference proteome</keyword>
<evidence type="ECO:0008006" key="3">
    <source>
        <dbReference type="Google" id="ProtNLM"/>
    </source>
</evidence>
<sequence length="416" mass="47118">MSYIFLFLRLTSTCYFTVFNMKNRFAILHFIFLFLFFSCSGSSEEETVTEENYLREFRFEVVDSVMVDALEVLVALDYDQESDRFLLKKQREGKVYVVDSKGEILQTADLGGEGPNQVGVFTDGQFLGSNGYVFKDFSPTMDFHQYDFDFQKVKVHTGAAVGINALVINFYRQTFDALTINGEPYLLGEEINAYDAGEINGNKIGAAFYERATTGFLLNLNQDSIQRINLFTEDWKPRREKIWVGNSLPSIASDSKTKSAFVLPTKGNQLSFFKVSPSGLEFQNSIELIHPSREDAEINADQDDLTYPGFDNVRNLGEYQLVSFNTAIPEDVLNGIKAKAGENYYSDPEFTEAMDLYRNPKYILIKNGKQVGVINEDPQEGTINLGLPDGTVLVKAADGEIERDYNLFYKMKVVEK</sequence>
<proteinExistence type="predicted"/>